<protein>
    <submittedName>
        <fullName evidence="3">Family 10 glycosylhydrolase</fullName>
    </submittedName>
</protein>
<dbReference type="SUPFAM" id="SSF49265">
    <property type="entry name" value="Fibronectin type III"/>
    <property type="match status" value="1"/>
</dbReference>
<proteinExistence type="predicted"/>
<dbReference type="EMBL" id="BAAAZC010000030">
    <property type="protein sequence ID" value="GAA3988227.1"/>
    <property type="molecule type" value="Genomic_DNA"/>
</dbReference>
<evidence type="ECO:0000313" key="4">
    <source>
        <dbReference type="Proteomes" id="UP001500742"/>
    </source>
</evidence>
<dbReference type="InterPro" id="IPR052177">
    <property type="entry name" value="Divisome_Glycosyl_Hydrolase"/>
</dbReference>
<evidence type="ECO:0000259" key="2">
    <source>
        <dbReference type="PROSITE" id="PS50853"/>
    </source>
</evidence>
<evidence type="ECO:0000313" key="3">
    <source>
        <dbReference type="EMBL" id="GAA3988227.1"/>
    </source>
</evidence>
<dbReference type="Gene3D" id="3.20.20.80">
    <property type="entry name" value="Glycosidases"/>
    <property type="match status" value="1"/>
</dbReference>
<reference evidence="4" key="1">
    <citation type="journal article" date="2019" name="Int. J. Syst. Evol. Microbiol.">
        <title>The Global Catalogue of Microorganisms (GCM) 10K type strain sequencing project: providing services to taxonomists for standard genome sequencing and annotation.</title>
        <authorList>
            <consortium name="The Broad Institute Genomics Platform"/>
            <consortium name="The Broad Institute Genome Sequencing Center for Infectious Disease"/>
            <person name="Wu L."/>
            <person name="Ma J."/>
        </authorList>
    </citation>
    <scope>NUCLEOTIDE SEQUENCE [LARGE SCALE GENOMIC DNA]</scope>
    <source>
        <strain evidence="4">JCM 16601</strain>
    </source>
</reference>
<gene>
    <name evidence="3" type="ORF">GCM10022210_46350</name>
</gene>
<dbReference type="Gene3D" id="2.60.40.10">
    <property type="entry name" value="Immunoglobulins"/>
    <property type="match status" value="1"/>
</dbReference>
<dbReference type="Proteomes" id="UP001500742">
    <property type="component" value="Unassembled WGS sequence"/>
</dbReference>
<dbReference type="InterPro" id="IPR003790">
    <property type="entry name" value="GHL10"/>
</dbReference>
<dbReference type="Pfam" id="PF02638">
    <property type="entry name" value="GHL10"/>
    <property type="match status" value="1"/>
</dbReference>
<comment type="caution">
    <text evidence="3">The sequence shown here is derived from an EMBL/GenBank/DDBJ whole genome shotgun (WGS) entry which is preliminary data.</text>
</comment>
<dbReference type="InterPro" id="IPR036116">
    <property type="entry name" value="FN3_sf"/>
</dbReference>
<evidence type="ECO:0000256" key="1">
    <source>
        <dbReference type="ARBA" id="ARBA00022729"/>
    </source>
</evidence>
<dbReference type="InterPro" id="IPR003961">
    <property type="entry name" value="FN3_dom"/>
</dbReference>
<dbReference type="InterPro" id="IPR013783">
    <property type="entry name" value="Ig-like_fold"/>
</dbReference>
<dbReference type="PANTHER" id="PTHR43405:SF1">
    <property type="entry name" value="GLYCOSYL HYDROLASE DIGH"/>
    <property type="match status" value="1"/>
</dbReference>
<keyword evidence="1" id="KW-0732">Signal</keyword>
<dbReference type="PANTHER" id="PTHR43405">
    <property type="entry name" value="GLYCOSYL HYDROLASE DIGH"/>
    <property type="match status" value="1"/>
</dbReference>
<keyword evidence="4" id="KW-1185">Reference proteome</keyword>
<dbReference type="SUPFAM" id="SSF51445">
    <property type="entry name" value="(Trans)glycosidases"/>
    <property type="match status" value="1"/>
</dbReference>
<feature type="domain" description="Fibronectin type-III" evidence="2">
    <location>
        <begin position="393"/>
        <end position="497"/>
    </location>
</feature>
<sequence>MNASLAQQLKSPKREFRGVWVASVENIDWPTKPGESTDQQKKELTDLLDAHHAAGINAIMLQIRPAADAFYAKSREPWSKWLTGKQGIAPYPLYDPLEFAIQEAHKRGMELHAWFNPYRATKDADYANLSPHHITNIHPEWFFEYGGQKLFNPGLPEVQEYIIRVVLDVVDNYDVDGIHMDDYFYPYHVAGQQLNDQLTYAKYGSGFSNIKDWRRDNVNRLVKALGDSIHAHNPRLKFGMSPFSIWANKYQNPEGSDTHGGDSYYELFADSRKWVQEGWVDYINPQLYRPLNDKLVAFNVMIDWWANQVNNRHLYIGQAPYRIIENKLPAFRQPAELPNEIKYLRNNPRVQGSVYFSSKSLTANPLGFTDSLKNNYYHYPALPPVMLWLDSVAPMPPVGLTASAEPSGINLKWQQPAMARDSEAVYGYVIYRFDENARINTDDPQYILSIQYDAAIEYKDKTVQKGKSYIYVVTAIDRLKNESDRSNPVLVKATGIDKPNELMNQAQ</sequence>
<dbReference type="PROSITE" id="PS50853">
    <property type="entry name" value="FN3"/>
    <property type="match status" value="1"/>
</dbReference>
<organism evidence="3 4">
    <name type="scientific">Mucilaginibacter dorajii</name>
    <dbReference type="NCBI Taxonomy" id="692994"/>
    <lineage>
        <taxon>Bacteria</taxon>
        <taxon>Pseudomonadati</taxon>
        <taxon>Bacteroidota</taxon>
        <taxon>Sphingobacteriia</taxon>
        <taxon>Sphingobacteriales</taxon>
        <taxon>Sphingobacteriaceae</taxon>
        <taxon>Mucilaginibacter</taxon>
    </lineage>
</organism>
<name>A0ABP7QUA2_9SPHI</name>
<accession>A0ABP7QUA2</accession>
<dbReference type="InterPro" id="IPR017853">
    <property type="entry name" value="GH"/>
</dbReference>